<evidence type="ECO:0000313" key="8">
    <source>
        <dbReference type="Proteomes" id="UP000280307"/>
    </source>
</evidence>
<dbReference type="SUPFAM" id="SSF53098">
    <property type="entry name" value="Ribonuclease H-like"/>
    <property type="match status" value="1"/>
</dbReference>
<evidence type="ECO:0000256" key="3">
    <source>
        <dbReference type="ARBA" id="ARBA00023125"/>
    </source>
</evidence>
<dbReference type="GO" id="GO:0003677">
    <property type="term" value="F:DNA binding"/>
    <property type="evidence" value="ECO:0007669"/>
    <property type="project" value="UniProtKB-KW"/>
</dbReference>
<dbReference type="GO" id="GO:0006313">
    <property type="term" value="P:DNA transposition"/>
    <property type="evidence" value="ECO:0007669"/>
    <property type="project" value="InterPro"/>
</dbReference>
<evidence type="ECO:0000256" key="2">
    <source>
        <dbReference type="ARBA" id="ARBA00022578"/>
    </source>
</evidence>
<evidence type="ECO:0000256" key="5">
    <source>
        <dbReference type="SAM" id="MobiDB-lite"/>
    </source>
</evidence>
<keyword evidence="4" id="KW-0233">DNA recombination</keyword>
<keyword evidence="2" id="KW-0815">Transposition</keyword>
<dbReference type="Pfam" id="PF01609">
    <property type="entry name" value="DDE_Tnp_1"/>
    <property type="match status" value="1"/>
</dbReference>
<dbReference type="PANTHER" id="PTHR33258:SF1">
    <property type="entry name" value="TRANSPOSASE INSL FOR INSERTION SEQUENCE ELEMENT IS186A-RELATED"/>
    <property type="match status" value="1"/>
</dbReference>
<accession>A0A426TQ63</accession>
<reference evidence="7 8" key="1">
    <citation type="submission" date="2018-12" db="EMBL/GenBank/DDBJ databases">
        <title>Genome Sequence of Candidatus Viridilinea halotolerans isolated from saline sulfide-rich spring.</title>
        <authorList>
            <person name="Grouzdev D.S."/>
            <person name="Burganskaya E.I."/>
            <person name="Krutkina M.S."/>
            <person name="Sukhacheva M.V."/>
            <person name="Gorlenko V.M."/>
        </authorList>
    </citation>
    <scope>NUCLEOTIDE SEQUENCE [LARGE SCALE GENOMIC DNA]</scope>
    <source>
        <strain evidence="7">Chok-6</strain>
    </source>
</reference>
<dbReference type="InterPro" id="IPR047952">
    <property type="entry name" value="Transpos_IS4"/>
</dbReference>
<feature type="domain" description="Transposase IS4-like" evidence="6">
    <location>
        <begin position="215"/>
        <end position="373"/>
    </location>
</feature>
<feature type="region of interest" description="Disordered" evidence="5">
    <location>
        <begin position="1"/>
        <end position="40"/>
    </location>
</feature>
<name>A0A426TQ63_9CHLR</name>
<protein>
    <submittedName>
        <fullName evidence="7">IS4 family transposase</fullName>
    </submittedName>
</protein>
<dbReference type="EMBL" id="RSAS01000964">
    <property type="protein sequence ID" value="RRR65348.1"/>
    <property type="molecule type" value="Genomic_DNA"/>
</dbReference>
<dbReference type="PANTHER" id="PTHR33258">
    <property type="entry name" value="TRANSPOSASE INSL FOR INSERTION SEQUENCE ELEMENT IS186A-RELATED"/>
    <property type="match status" value="1"/>
</dbReference>
<evidence type="ECO:0000259" key="6">
    <source>
        <dbReference type="Pfam" id="PF01609"/>
    </source>
</evidence>
<proteinExistence type="inferred from homology"/>
<gene>
    <name evidence="7" type="ORF">EI684_23435</name>
</gene>
<evidence type="ECO:0000313" key="7">
    <source>
        <dbReference type="EMBL" id="RRR65348.1"/>
    </source>
</evidence>
<comment type="caution">
    <text evidence="7">The sequence shown here is derived from an EMBL/GenBank/DDBJ whole genome shotgun (WGS) entry which is preliminary data.</text>
</comment>
<dbReference type="AlphaFoldDB" id="A0A426TQ63"/>
<keyword evidence="3" id="KW-0238">DNA-binding</keyword>
<dbReference type="InterPro" id="IPR002559">
    <property type="entry name" value="Transposase_11"/>
</dbReference>
<dbReference type="GO" id="GO:0004803">
    <property type="term" value="F:transposase activity"/>
    <property type="evidence" value="ECO:0007669"/>
    <property type="project" value="InterPro"/>
</dbReference>
<comment type="similarity">
    <text evidence="1">Belongs to the transposase 11 family.</text>
</comment>
<feature type="compositionally biased region" description="Basic residues" evidence="5">
    <location>
        <begin position="7"/>
        <end position="34"/>
    </location>
</feature>
<dbReference type="InterPro" id="IPR012337">
    <property type="entry name" value="RNaseH-like_sf"/>
</dbReference>
<evidence type="ECO:0000256" key="1">
    <source>
        <dbReference type="ARBA" id="ARBA00010075"/>
    </source>
</evidence>
<dbReference type="Proteomes" id="UP000280307">
    <property type="component" value="Unassembled WGS sequence"/>
</dbReference>
<sequence>MSDTSKPKKQRSVKPKQKSSVRHTRAIQRDRTKRPAMQAPDETVTARLQEIIHPATLAQVAHFHQLGLRERVLTLPVMMAFVLSLIWRQLGSVAETVRVLTRDGLLWCPKTRVSKQAVEQRLNSMPAHLFERVLQDLLPIMADRWAQRTRPLPPALTWAKERFSSVSAVDGSTLDGLLRKIGLLRECAQTPLAGRMLATLDVISRLPQQVWYDENPKAHDQRFWPQILASLKPNSLLIFDMGFLNFARFDAITQAGSWFLTRQPENVVTQTQQTLRKTDILHDTIVRVGSSESSQCATPLRQVQWHYRGKWYCYLTNVVDPAMLPAEYVVALYWQRWRIEDSFNVIKRLLGLASFWGGSINSVMTQLWATWILYAVLVDLTDAVAETLQKPFQALSMEMVYRGLSHYTTARQRGEADDPVAYLAADAQGLGIIKQERKNRSPITNLLYLTIPDTS</sequence>
<dbReference type="NCBIfam" id="NF033592">
    <property type="entry name" value="transpos_IS4_1"/>
    <property type="match status" value="1"/>
</dbReference>
<evidence type="ECO:0000256" key="4">
    <source>
        <dbReference type="ARBA" id="ARBA00023172"/>
    </source>
</evidence>
<organism evidence="7 8">
    <name type="scientific">Candidatus Viridilinea halotolerans</name>
    <dbReference type="NCBI Taxonomy" id="2491704"/>
    <lineage>
        <taxon>Bacteria</taxon>
        <taxon>Bacillati</taxon>
        <taxon>Chloroflexota</taxon>
        <taxon>Chloroflexia</taxon>
        <taxon>Chloroflexales</taxon>
        <taxon>Chloroflexineae</taxon>
        <taxon>Oscillochloridaceae</taxon>
        <taxon>Candidatus Viridilinea</taxon>
    </lineage>
</organism>